<reference evidence="4" key="1">
    <citation type="submission" date="2020-06" db="EMBL/GenBank/DDBJ databases">
        <authorList>
            <person name="Li T."/>
            <person name="Hu X."/>
            <person name="Zhang T."/>
            <person name="Song X."/>
            <person name="Zhang H."/>
            <person name="Dai N."/>
            <person name="Sheng W."/>
            <person name="Hou X."/>
            <person name="Wei L."/>
        </authorList>
    </citation>
    <scope>NUCLEOTIDE SEQUENCE</scope>
    <source>
        <strain evidence="4">KEN1</strain>
        <tissue evidence="4">Leaf</tissue>
    </source>
</reference>
<dbReference type="GO" id="GO:0003824">
    <property type="term" value="F:catalytic activity"/>
    <property type="evidence" value="ECO:0007669"/>
    <property type="project" value="UniProtKB-KW"/>
</dbReference>
<evidence type="ECO:0000313" key="4">
    <source>
        <dbReference type="EMBL" id="KAL0444685.1"/>
    </source>
</evidence>
<dbReference type="Pfam" id="PF17919">
    <property type="entry name" value="RT_RNaseH_2"/>
    <property type="match status" value="1"/>
</dbReference>
<dbReference type="Gene3D" id="3.10.20.370">
    <property type="match status" value="1"/>
</dbReference>
<gene>
    <name evidence="4" type="ORF">Slati_2191200</name>
</gene>
<accession>A0AAW2WSQ2</accession>
<dbReference type="InterPro" id="IPR041577">
    <property type="entry name" value="RT_RNaseH_2"/>
</dbReference>
<comment type="caution">
    <text evidence="4">The sequence shown here is derived from an EMBL/GenBank/DDBJ whole genome shotgun (WGS) entry which is preliminary data.</text>
</comment>
<dbReference type="Gene3D" id="3.10.10.10">
    <property type="entry name" value="HIV Type 1 Reverse Transcriptase, subunit A, domain 1"/>
    <property type="match status" value="1"/>
</dbReference>
<evidence type="ECO:0000259" key="2">
    <source>
        <dbReference type="Pfam" id="PF00078"/>
    </source>
</evidence>
<dbReference type="InterPro" id="IPR000477">
    <property type="entry name" value="RT_dom"/>
</dbReference>
<dbReference type="PANTHER" id="PTHR37984:SF5">
    <property type="entry name" value="PROTEIN NYNRIN-LIKE"/>
    <property type="match status" value="1"/>
</dbReference>
<dbReference type="SUPFAM" id="SSF56672">
    <property type="entry name" value="DNA/RNA polymerases"/>
    <property type="match status" value="1"/>
</dbReference>
<feature type="domain" description="Reverse transcriptase/retrotransposon-derived protein RNase H-like" evidence="3">
    <location>
        <begin position="236"/>
        <end position="330"/>
    </location>
</feature>
<protein>
    <submittedName>
        <fullName evidence="4">Retrovirus-related Pol polyprotein from transposon</fullName>
    </submittedName>
</protein>
<evidence type="ECO:0000259" key="3">
    <source>
        <dbReference type="Pfam" id="PF17919"/>
    </source>
</evidence>
<sequence>MQFYHHGQLVILTVPASFHQFLRLLSSVAVASLHTVSLVSLDQPHCPSHFNPATFAPLSSDDSHRLQTFPPDLSALLFRFFAVFAIPHSLPPSRPHDHHIHIILNASPLNSHQYRYPHCQKEVMATLIVEILQNGLIPTIDELLYELHGASYFSKIDLRSGYHQIRMFSGDIHKTAFRAIDGHYEFVVMPFVLTNALSTFQSAMNDLFRPFLRRFVIYATVASPLTNLLRPGLFYWTDSAARAFAALKRAMVSLPVLALPDFTTSFEVTTDASSIAVGAVLSQKGHPLAFFSKKLCPKMQSSSAYVRELFAITEAVKKWRQYLLGCQFHIYTDHNSIRGLVNQTIQTPEQQKWLYKLLGYNYEIHYKPGKENIVADALSRHPLPPSTLCFSFSSPLAVFLDRLHAYYRDSAEG</sequence>
<dbReference type="AlphaFoldDB" id="A0AAW2WSQ2"/>
<feature type="domain" description="Reverse transcriptase" evidence="2">
    <location>
        <begin position="141"/>
        <end position="218"/>
    </location>
</feature>
<dbReference type="InterPro" id="IPR043128">
    <property type="entry name" value="Rev_trsase/Diguanyl_cyclase"/>
</dbReference>
<keyword evidence="1" id="KW-0511">Multifunctional enzyme</keyword>
<dbReference type="CDD" id="cd09274">
    <property type="entry name" value="RNase_HI_RT_Ty3"/>
    <property type="match status" value="1"/>
</dbReference>
<proteinExistence type="predicted"/>
<dbReference type="CDD" id="cd01647">
    <property type="entry name" value="RT_LTR"/>
    <property type="match status" value="1"/>
</dbReference>
<dbReference type="EMBL" id="JACGWN010000007">
    <property type="protein sequence ID" value="KAL0444685.1"/>
    <property type="molecule type" value="Genomic_DNA"/>
</dbReference>
<organism evidence="4">
    <name type="scientific">Sesamum latifolium</name>
    <dbReference type="NCBI Taxonomy" id="2727402"/>
    <lineage>
        <taxon>Eukaryota</taxon>
        <taxon>Viridiplantae</taxon>
        <taxon>Streptophyta</taxon>
        <taxon>Embryophyta</taxon>
        <taxon>Tracheophyta</taxon>
        <taxon>Spermatophyta</taxon>
        <taxon>Magnoliopsida</taxon>
        <taxon>eudicotyledons</taxon>
        <taxon>Gunneridae</taxon>
        <taxon>Pentapetalae</taxon>
        <taxon>asterids</taxon>
        <taxon>lamiids</taxon>
        <taxon>Lamiales</taxon>
        <taxon>Pedaliaceae</taxon>
        <taxon>Sesamum</taxon>
    </lineage>
</organism>
<name>A0AAW2WSQ2_9LAMI</name>
<dbReference type="PANTHER" id="PTHR37984">
    <property type="entry name" value="PROTEIN CBG26694"/>
    <property type="match status" value="1"/>
</dbReference>
<dbReference type="InterPro" id="IPR050951">
    <property type="entry name" value="Retrovirus_Pol_polyprotein"/>
</dbReference>
<dbReference type="Pfam" id="PF00078">
    <property type="entry name" value="RVT_1"/>
    <property type="match status" value="1"/>
</dbReference>
<dbReference type="InterPro" id="IPR043502">
    <property type="entry name" value="DNA/RNA_pol_sf"/>
</dbReference>
<reference evidence="4" key="2">
    <citation type="journal article" date="2024" name="Plant">
        <title>Genomic evolution and insights into agronomic trait innovations of Sesamum species.</title>
        <authorList>
            <person name="Miao H."/>
            <person name="Wang L."/>
            <person name="Qu L."/>
            <person name="Liu H."/>
            <person name="Sun Y."/>
            <person name="Le M."/>
            <person name="Wang Q."/>
            <person name="Wei S."/>
            <person name="Zheng Y."/>
            <person name="Lin W."/>
            <person name="Duan Y."/>
            <person name="Cao H."/>
            <person name="Xiong S."/>
            <person name="Wang X."/>
            <person name="Wei L."/>
            <person name="Li C."/>
            <person name="Ma Q."/>
            <person name="Ju M."/>
            <person name="Zhao R."/>
            <person name="Li G."/>
            <person name="Mu C."/>
            <person name="Tian Q."/>
            <person name="Mei H."/>
            <person name="Zhang T."/>
            <person name="Gao T."/>
            <person name="Zhang H."/>
        </authorList>
    </citation>
    <scope>NUCLEOTIDE SEQUENCE</scope>
    <source>
        <strain evidence="4">KEN1</strain>
    </source>
</reference>
<dbReference type="Gene3D" id="3.30.70.270">
    <property type="match status" value="1"/>
</dbReference>
<evidence type="ECO:0000256" key="1">
    <source>
        <dbReference type="ARBA" id="ARBA00023268"/>
    </source>
</evidence>